<name>A0A9W6MTL2_9HYPH</name>
<dbReference type="GO" id="GO:0010181">
    <property type="term" value="F:FMN binding"/>
    <property type="evidence" value="ECO:0007669"/>
    <property type="project" value="UniProtKB-UniRule"/>
</dbReference>
<feature type="transmembrane region" description="Helical" evidence="7">
    <location>
        <begin position="151"/>
        <end position="172"/>
    </location>
</feature>
<evidence type="ECO:0000256" key="1">
    <source>
        <dbReference type="ARBA" id="ARBA00004141"/>
    </source>
</evidence>
<keyword evidence="4 7" id="KW-1133">Transmembrane helix</keyword>
<dbReference type="GO" id="GO:0030091">
    <property type="term" value="P:protein repair"/>
    <property type="evidence" value="ECO:0007669"/>
    <property type="project" value="UniProtKB-UniRule"/>
</dbReference>
<evidence type="ECO:0000313" key="13">
    <source>
        <dbReference type="Proteomes" id="UP001143400"/>
    </source>
</evidence>
<dbReference type="Proteomes" id="UP001143400">
    <property type="component" value="Unassembled WGS sequence"/>
</dbReference>
<dbReference type="InterPro" id="IPR022837">
    <property type="entry name" value="MsrQ-like"/>
</dbReference>
<reference evidence="11 12" key="2">
    <citation type="submission" date="2021-01" db="EMBL/GenBank/DDBJ databases">
        <title>Genomic Encyclopedia of Type Strains, Phase IV (KMG-IV): sequencing the most valuable type-strain genomes for metagenomic binning, comparative biology and taxonomic classification.</title>
        <authorList>
            <person name="Goeker M."/>
        </authorList>
    </citation>
    <scope>NUCLEOTIDE SEQUENCE [LARGE SCALE GENOMIC DNA]</scope>
    <source>
        <strain evidence="11 12">DSM 6130</strain>
    </source>
</reference>
<keyword evidence="7" id="KW-0288">FMN</keyword>
<keyword evidence="12" id="KW-1185">Reference proteome</keyword>
<comment type="subunit">
    <text evidence="7">Heterodimer of a catalytic subunit (MsrP) and a heme-binding subunit (MsrQ).</text>
</comment>
<evidence type="ECO:0000256" key="6">
    <source>
        <dbReference type="ARBA" id="ARBA00023136"/>
    </source>
</evidence>
<dbReference type="GO" id="GO:0016679">
    <property type="term" value="F:oxidoreductase activity, acting on diphenols and related substances as donors"/>
    <property type="evidence" value="ECO:0007669"/>
    <property type="project" value="TreeGrafter"/>
</dbReference>
<evidence type="ECO:0000256" key="3">
    <source>
        <dbReference type="ARBA" id="ARBA00022692"/>
    </source>
</evidence>
<dbReference type="RefSeq" id="WP_204951777.1">
    <property type="nucleotide sequence ID" value="NZ_BSFF01000010.1"/>
</dbReference>
<feature type="transmembrane region" description="Helical" evidence="7">
    <location>
        <begin position="193"/>
        <end position="211"/>
    </location>
</feature>
<dbReference type="PANTHER" id="PTHR36964">
    <property type="entry name" value="PROTEIN-METHIONINE-SULFOXIDE REDUCTASE HEME-BINDING SUBUNIT MSRQ"/>
    <property type="match status" value="1"/>
</dbReference>
<comment type="cofactor">
    <cofactor evidence="7">
        <name>heme b</name>
        <dbReference type="ChEBI" id="CHEBI:60344"/>
    </cofactor>
    <text evidence="7">Binds 1 heme b (iron(II)-protoporphyrin IX) group per subunit.</text>
</comment>
<evidence type="ECO:0000313" key="11">
    <source>
        <dbReference type="EMBL" id="MBM7853335.1"/>
    </source>
</evidence>
<dbReference type="GO" id="GO:0005886">
    <property type="term" value="C:plasma membrane"/>
    <property type="evidence" value="ECO:0007669"/>
    <property type="project" value="UniProtKB-SubCell"/>
</dbReference>
<evidence type="ECO:0000313" key="12">
    <source>
        <dbReference type="Proteomes" id="UP000758856"/>
    </source>
</evidence>
<gene>
    <name evidence="7" type="primary">msrQ</name>
    <name evidence="10" type="ORF">GCM10008170_34690</name>
    <name evidence="11" type="ORF">JOD31_003586</name>
</gene>
<dbReference type="Pfam" id="PF01794">
    <property type="entry name" value="Ferric_reduct"/>
    <property type="match status" value="1"/>
</dbReference>
<keyword evidence="3 7" id="KW-0812">Transmembrane</keyword>
<dbReference type="Proteomes" id="UP000758856">
    <property type="component" value="Unassembled WGS sequence"/>
</dbReference>
<evidence type="ECO:0000256" key="7">
    <source>
        <dbReference type="HAMAP-Rule" id="MF_01207"/>
    </source>
</evidence>
<sequence length="337" mass="35948">MPLLRDRSGRFSPLLTLTLVALVAPAIWLALRAANGDFSGPALAPPFGVPPGLAPDGPSAFGGAAPGAALRPGGEAAARPIYDAIHFTGDWAVRFLLLSLAVTPFRRLWHWSRLQLVRRRVGLAALAYAALHLGLYAIDQELVLSRIATEIVLRIYLAVGFVALLGLIALGSTSTDGMVRRMGAKRWGQLHKAAYAIAGLAVLHFAMQSKLDVGEPMLMWGLFGWAMGWRWLQARHDGRETALPWLLGLAVATGLFTAASEALWYGLATGVDPWRVLGANLDPGYGVRPAGWALAFGLAAAASSLIGARRRGPERARAPRVAPTERLATEGPAPRAR</sequence>
<evidence type="ECO:0000256" key="8">
    <source>
        <dbReference type="SAM" id="MobiDB-lite"/>
    </source>
</evidence>
<protein>
    <recommendedName>
        <fullName evidence="7">Protein-methionine-sulfoxide reductase heme-binding subunit MsrQ</fullName>
    </recommendedName>
    <alternativeName>
        <fullName evidence="7">Flavocytochrome MsrQ</fullName>
    </alternativeName>
</protein>
<keyword evidence="7" id="KW-0249">Electron transport</keyword>
<feature type="transmembrane region" description="Helical" evidence="7">
    <location>
        <begin position="245"/>
        <end position="267"/>
    </location>
</feature>
<evidence type="ECO:0000259" key="9">
    <source>
        <dbReference type="Pfam" id="PF01794"/>
    </source>
</evidence>
<dbReference type="EMBL" id="BSFF01000010">
    <property type="protein sequence ID" value="GLK57449.1"/>
    <property type="molecule type" value="Genomic_DNA"/>
</dbReference>
<reference evidence="10" key="1">
    <citation type="journal article" date="2014" name="Int. J. Syst. Evol. Microbiol.">
        <title>Complete genome sequence of Corynebacterium casei LMG S-19264T (=DSM 44701T), isolated from a smear-ripened cheese.</title>
        <authorList>
            <consortium name="US DOE Joint Genome Institute (JGI-PGF)"/>
            <person name="Walter F."/>
            <person name="Albersmeier A."/>
            <person name="Kalinowski J."/>
            <person name="Ruckert C."/>
        </authorList>
    </citation>
    <scope>NUCLEOTIDE SEQUENCE</scope>
    <source>
        <strain evidence="10">VKM B-1606</strain>
    </source>
</reference>
<dbReference type="InterPro" id="IPR013130">
    <property type="entry name" value="Fe3_Rdtase_TM_dom"/>
</dbReference>
<comment type="caution">
    <text evidence="10">The sequence shown here is derived from an EMBL/GenBank/DDBJ whole genome shotgun (WGS) entry which is preliminary data.</text>
</comment>
<comment type="caution">
    <text evidence="7">Lacks conserved residue(s) required for the propagation of feature annotation.</text>
</comment>
<evidence type="ECO:0000256" key="4">
    <source>
        <dbReference type="ARBA" id="ARBA00022989"/>
    </source>
</evidence>
<feature type="transmembrane region" description="Helical" evidence="7">
    <location>
        <begin position="121"/>
        <end position="139"/>
    </location>
</feature>
<keyword evidence="7" id="KW-0349">Heme</keyword>
<proteinExistence type="inferred from homology"/>
<dbReference type="PANTHER" id="PTHR36964:SF1">
    <property type="entry name" value="PROTEIN-METHIONINE-SULFOXIDE REDUCTASE HEME-BINDING SUBUNIT MSRQ"/>
    <property type="match status" value="1"/>
</dbReference>
<feature type="region of interest" description="Disordered" evidence="8">
    <location>
        <begin position="311"/>
        <end position="337"/>
    </location>
</feature>
<reference evidence="10" key="3">
    <citation type="submission" date="2023-01" db="EMBL/GenBank/DDBJ databases">
        <authorList>
            <person name="Sun Q."/>
            <person name="Evtushenko L."/>
        </authorList>
    </citation>
    <scope>NUCLEOTIDE SEQUENCE</scope>
    <source>
        <strain evidence="10">VKM B-1606</strain>
    </source>
</reference>
<comment type="similarity">
    <text evidence="7">Belongs to the MsrQ family.</text>
</comment>
<keyword evidence="7" id="KW-0479">Metal-binding</keyword>
<dbReference type="HAMAP" id="MF_01207">
    <property type="entry name" value="MsrQ"/>
    <property type="match status" value="1"/>
</dbReference>
<keyword evidence="6 7" id="KW-0472">Membrane</keyword>
<keyword evidence="7" id="KW-1003">Cell membrane</keyword>
<keyword evidence="7" id="KW-0285">Flavoprotein</keyword>
<comment type="cofactor">
    <cofactor evidence="7">
        <name>FMN</name>
        <dbReference type="ChEBI" id="CHEBI:58210"/>
    </cofactor>
    <text evidence="7">Binds 1 FMN per subunit.</text>
</comment>
<feature type="transmembrane region" description="Helical" evidence="7">
    <location>
        <begin position="91"/>
        <end position="109"/>
    </location>
</feature>
<dbReference type="GO" id="GO:0046872">
    <property type="term" value="F:metal ion binding"/>
    <property type="evidence" value="ECO:0007669"/>
    <property type="project" value="UniProtKB-KW"/>
</dbReference>
<keyword evidence="2 7" id="KW-0813">Transport</keyword>
<dbReference type="EMBL" id="JAFBCY010000004">
    <property type="protein sequence ID" value="MBM7853335.1"/>
    <property type="molecule type" value="Genomic_DNA"/>
</dbReference>
<evidence type="ECO:0000256" key="5">
    <source>
        <dbReference type="ARBA" id="ARBA00023004"/>
    </source>
</evidence>
<feature type="transmembrane region" description="Helical" evidence="7">
    <location>
        <begin position="217"/>
        <end position="233"/>
    </location>
</feature>
<keyword evidence="5 7" id="KW-0408">Iron</keyword>
<dbReference type="AlphaFoldDB" id="A0A9W6MTL2"/>
<accession>A0A9W6MTL2</accession>
<dbReference type="GO" id="GO:0020037">
    <property type="term" value="F:heme binding"/>
    <property type="evidence" value="ECO:0007669"/>
    <property type="project" value="UniProtKB-UniRule"/>
</dbReference>
<comment type="function">
    <text evidence="7">Part of the MsrPQ system that repairs oxidized periplasmic proteins containing methionine sulfoxide residues (Met-O), using respiratory chain electrons. Thus protects these proteins from oxidative-stress damage caused by reactive species of oxygen and chlorine generated by the host defense mechanisms. MsrPQ is essential for the maintenance of envelope integrity under bleach stress, rescuing a wide series of structurally unrelated periplasmic proteins from methionine oxidation. MsrQ provides electrons for reduction to the reductase catalytic subunit MsrP, using the quinone pool of the respiratory chain.</text>
</comment>
<evidence type="ECO:0000313" key="10">
    <source>
        <dbReference type="EMBL" id="GLK57449.1"/>
    </source>
</evidence>
<evidence type="ECO:0000256" key="2">
    <source>
        <dbReference type="ARBA" id="ARBA00022448"/>
    </source>
</evidence>
<comment type="subcellular location">
    <subcellularLocation>
        <location evidence="7">Cell membrane</location>
        <topology evidence="7">Multi-pass membrane protein</topology>
    </subcellularLocation>
    <subcellularLocation>
        <location evidence="1">Membrane</location>
        <topology evidence="1">Multi-pass membrane protein</topology>
    </subcellularLocation>
</comment>
<organism evidence="10 13">
    <name type="scientific">Methylopila capsulata</name>
    <dbReference type="NCBI Taxonomy" id="61654"/>
    <lineage>
        <taxon>Bacteria</taxon>
        <taxon>Pseudomonadati</taxon>
        <taxon>Pseudomonadota</taxon>
        <taxon>Alphaproteobacteria</taxon>
        <taxon>Hyphomicrobiales</taxon>
        <taxon>Methylopilaceae</taxon>
        <taxon>Methylopila</taxon>
    </lineage>
</organism>
<feature type="transmembrane region" description="Helical" evidence="7">
    <location>
        <begin position="287"/>
        <end position="308"/>
    </location>
</feature>
<dbReference type="GO" id="GO:0009055">
    <property type="term" value="F:electron transfer activity"/>
    <property type="evidence" value="ECO:0007669"/>
    <property type="project" value="UniProtKB-UniRule"/>
</dbReference>
<feature type="domain" description="Ferric oxidoreductase" evidence="9">
    <location>
        <begin position="88"/>
        <end position="201"/>
    </location>
</feature>